<comment type="caution">
    <text evidence="6">The sequence shown here is derived from an EMBL/GenBank/DDBJ whole genome shotgun (WGS) entry which is preliminary data.</text>
</comment>
<feature type="transmembrane region" description="Helical" evidence="5">
    <location>
        <begin position="22"/>
        <end position="43"/>
    </location>
</feature>
<dbReference type="InterPro" id="IPR030184">
    <property type="entry name" value="WAT1-related"/>
</dbReference>
<evidence type="ECO:0000256" key="2">
    <source>
        <dbReference type="ARBA" id="ARBA00022692"/>
    </source>
</evidence>
<organism evidence="6 7">
    <name type="scientific">Dillenia turbinata</name>
    <dbReference type="NCBI Taxonomy" id="194707"/>
    <lineage>
        <taxon>Eukaryota</taxon>
        <taxon>Viridiplantae</taxon>
        <taxon>Streptophyta</taxon>
        <taxon>Embryophyta</taxon>
        <taxon>Tracheophyta</taxon>
        <taxon>Spermatophyta</taxon>
        <taxon>Magnoliopsida</taxon>
        <taxon>eudicotyledons</taxon>
        <taxon>Gunneridae</taxon>
        <taxon>Pentapetalae</taxon>
        <taxon>Dilleniales</taxon>
        <taxon>Dilleniaceae</taxon>
        <taxon>Dillenia</taxon>
    </lineage>
</organism>
<proteinExistence type="predicted"/>
<protein>
    <submittedName>
        <fullName evidence="6">EamA domain</fullName>
    </submittedName>
</protein>
<dbReference type="GO" id="GO:0016020">
    <property type="term" value="C:membrane"/>
    <property type="evidence" value="ECO:0007669"/>
    <property type="project" value="InterPro"/>
</dbReference>
<dbReference type="Proteomes" id="UP001370490">
    <property type="component" value="Unassembled WGS sequence"/>
</dbReference>
<dbReference type="InterPro" id="IPR037185">
    <property type="entry name" value="EmrE-like"/>
</dbReference>
<gene>
    <name evidence="6" type="ORF">RJ641_029389</name>
</gene>
<feature type="transmembrane region" description="Helical" evidence="5">
    <location>
        <begin position="310"/>
        <end position="328"/>
    </location>
</feature>
<feature type="transmembrane region" description="Helical" evidence="5">
    <location>
        <begin position="284"/>
        <end position="304"/>
    </location>
</feature>
<evidence type="ECO:0000256" key="4">
    <source>
        <dbReference type="ARBA" id="ARBA00023136"/>
    </source>
</evidence>
<evidence type="ECO:0000313" key="6">
    <source>
        <dbReference type="EMBL" id="KAK6939858.1"/>
    </source>
</evidence>
<comment type="subcellular location">
    <subcellularLocation>
        <location evidence="1">Membrane</location>
        <topology evidence="1">Multi-pass membrane protein</topology>
    </subcellularLocation>
</comment>
<dbReference type="EMBL" id="JBAMMX010000005">
    <property type="protein sequence ID" value="KAK6939858.1"/>
    <property type="molecule type" value="Genomic_DNA"/>
</dbReference>
<name>A0AAN8ZMN6_9MAGN</name>
<dbReference type="GO" id="GO:0022857">
    <property type="term" value="F:transmembrane transporter activity"/>
    <property type="evidence" value="ECO:0007669"/>
    <property type="project" value="InterPro"/>
</dbReference>
<feature type="transmembrane region" description="Helical" evidence="5">
    <location>
        <begin position="50"/>
        <end position="71"/>
    </location>
</feature>
<feature type="transmembrane region" description="Helical" evidence="5">
    <location>
        <begin position="125"/>
        <end position="143"/>
    </location>
</feature>
<accession>A0AAN8ZMN6</accession>
<evidence type="ECO:0000256" key="5">
    <source>
        <dbReference type="SAM" id="Phobius"/>
    </source>
</evidence>
<keyword evidence="7" id="KW-1185">Reference proteome</keyword>
<feature type="transmembrane region" description="Helical" evidence="5">
    <location>
        <begin position="91"/>
        <end position="113"/>
    </location>
</feature>
<feature type="transmembrane region" description="Helical" evidence="5">
    <location>
        <begin position="255"/>
        <end position="272"/>
    </location>
</feature>
<dbReference type="SUPFAM" id="SSF103481">
    <property type="entry name" value="Multidrug resistance efflux transporter EmrE"/>
    <property type="match status" value="2"/>
</dbReference>
<reference evidence="6 7" key="1">
    <citation type="submission" date="2023-12" db="EMBL/GenBank/DDBJ databases">
        <title>A high-quality genome assembly for Dillenia turbinata (Dilleniales).</title>
        <authorList>
            <person name="Chanderbali A."/>
        </authorList>
    </citation>
    <scope>NUCLEOTIDE SEQUENCE [LARGE SCALE GENOMIC DNA]</scope>
    <source>
        <strain evidence="6">LSX21</strain>
        <tissue evidence="6">Leaf</tissue>
    </source>
</reference>
<sequence>MGSEGQGGCRTCCDVYNKVKPYILMVALQFGFAGMYIISLASLKNGLSRYVLIVYRNAVAAIVLAPFAFFFERPVVDQNLTYLGMQYTSASFASAIMNAVPGLTFIIAVLLRMERVKIKEVRSRAKIIGTIVTLGGALVMTMYKGPIIEFFWSSKSSHQADSSHASGSHWVAGTLLIMVGCCAWSCFYVLQVSALLGYLLMPIFSGMQSITVQSYPAELSLASLICCAGAAQSAVVAVVMERHPHAYSIGLDSRLLAPLYTGIVGSALAYYIQGLVLKTRGPVFVTAFNPLCMIIVSILGSIILAEQIHLGSIIGGTIIAFGLYSVVWGKGKDQTIDIEIPTGGRCEDHELPITNTNGSKLAAMDDKMGNQHTT</sequence>
<evidence type="ECO:0000256" key="3">
    <source>
        <dbReference type="ARBA" id="ARBA00022989"/>
    </source>
</evidence>
<keyword evidence="4 5" id="KW-0472">Membrane</keyword>
<evidence type="ECO:0000256" key="1">
    <source>
        <dbReference type="ARBA" id="ARBA00004141"/>
    </source>
</evidence>
<keyword evidence="3 5" id="KW-1133">Transmembrane helix</keyword>
<evidence type="ECO:0000313" key="7">
    <source>
        <dbReference type="Proteomes" id="UP001370490"/>
    </source>
</evidence>
<feature type="transmembrane region" description="Helical" evidence="5">
    <location>
        <begin position="175"/>
        <end position="200"/>
    </location>
</feature>
<dbReference type="PANTHER" id="PTHR31218">
    <property type="entry name" value="WAT1-RELATED PROTEIN"/>
    <property type="match status" value="1"/>
</dbReference>
<feature type="non-terminal residue" evidence="6">
    <location>
        <position position="374"/>
    </location>
</feature>
<dbReference type="AlphaFoldDB" id="A0AAN8ZMN6"/>
<keyword evidence="2 5" id="KW-0812">Transmembrane</keyword>